<dbReference type="RefSeq" id="WP_231453582.1">
    <property type="nucleotide sequence ID" value="NZ_JADMDV010000025.1"/>
</dbReference>
<dbReference type="InterPro" id="IPR020471">
    <property type="entry name" value="AKR"/>
</dbReference>
<keyword evidence="3" id="KW-0560">Oxidoreductase</keyword>
<proteinExistence type="inferred from homology"/>
<dbReference type="InterPro" id="IPR023210">
    <property type="entry name" value="NADP_OxRdtase_dom"/>
</dbReference>
<evidence type="ECO:0000256" key="1">
    <source>
        <dbReference type="ARBA" id="ARBA00007905"/>
    </source>
</evidence>
<dbReference type="InterPro" id="IPR036812">
    <property type="entry name" value="NAD(P)_OxRdtase_dom_sf"/>
</dbReference>
<dbReference type="GO" id="GO:0016616">
    <property type="term" value="F:oxidoreductase activity, acting on the CH-OH group of donors, NAD or NADP as acceptor"/>
    <property type="evidence" value="ECO:0007669"/>
    <property type="project" value="UniProtKB-ARBA"/>
</dbReference>
<dbReference type="PANTHER" id="PTHR43827:SF3">
    <property type="entry name" value="NADP-DEPENDENT OXIDOREDUCTASE DOMAIN-CONTAINING PROTEIN"/>
    <property type="match status" value="1"/>
</dbReference>
<dbReference type="FunFam" id="3.20.20.100:FF:000015">
    <property type="entry name" value="Oxidoreductase, aldo/keto reductase family"/>
    <property type="match status" value="1"/>
</dbReference>
<evidence type="ECO:0000313" key="9">
    <source>
        <dbReference type="Proteomes" id="UP001256711"/>
    </source>
</evidence>
<keyword evidence="2" id="KW-0521">NADP</keyword>
<evidence type="ECO:0000256" key="2">
    <source>
        <dbReference type="ARBA" id="ARBA00022857"/>
    </source>
</evidence>
<dbReference type="SUPFAM" id="SSF51430">
    <property type="entry name" value="NAD(P)-linked oxidoreductase"/>
    <property type="match status" value="1"/>
</dbReference>
<name>A0AAW8TYL2_9ENTE</name>
<dbReference type="Proteomes" id="UP001256711">
    <property type="component" value="Unassembled WGS sequence"/>
</dbReference>
<evidence type="ECO:0000313" key="8">
    <source>
        <dbReference type="EMBL" id="MDT2811338.1"/>
    </source>
</evidence>
<evidence type="ECO:0000256" key="4">
    <source>
        <dbReference type="PIRSR" id="PIRSR000097-1"/>
    </source>
</evidence>
<dbReference type="PROSITE" id="PS00798">
    <property type="entry name" value="ALDOKETO_REDUCTASE_1"/>
    <property type="match status" value="1"/>
</dbReference>
<dbReference type="Pfam" id="PF00248">
    <property type="entry name" value="Aldo_ket_red"/>
    <property type="match status" value="1"/>
</dbReference>
<dbReference type="PANTHER" id="PTHR43827">
    <property type="entry name" value="2,5-DIKETO-D-GLUCONIC ACID REDUCTASE"/>
    <property type="match status" value="1"/>
</dbReference>
<dbReference type="PRINTS" id="PR00069">
    <property type="entry name" value="ALDKETRDTASE"/>
</dbReference>
<feature type="site" description="Lowers pKa of active site Tyr" evidence="6">
    <location>
        <position position="78"/>
    </location>
</feature>
<feature type="active site" description="Proton donor" evidence="4">
    <location>
        <position position="53"/>
    </location>
</feature>
<protein>
    <submittedName>
        <fullName evidence="8">Aldo/keto reductase</fullName>
    </submittedName>
</protein>
<comment type="similarity">
    <text evidence="1">Belongs to the aldo/keto reductase family.</text>
</comment>
<dbReference type="EMBL" id="JARQBJ010000008">
    <property type="protein sequence ID" value="MDT2811338.1"/>
    <property type="molecule type" value="Genomic_DNA"/>
</dbReference>
<feature type="domain" description="NADP-dependent oxidoreductase" evidence="7">
    <location>
        <begin position="19"/>
        <end position="269"/>
    </location>
</feature>
<sequence>MKDLTATYTLANGVKIPVLGLGTGQAPDSEATIKAVKTAIEIGYRHIDTAQVYENETSIGGAIQQSGVSRKELFVTTKIWNNQHTYDKALASFEESLEKLATDYVDLLLVHWPNPPEFRDHWQQANKETWRGLEALYRAGKARAIGVSNFRQHHLEALLQTAEIKPMVNQMFLAPGELQPAEVAYCQEQQILLEAYSPLGTGRIFQVPEIMALADKYHKTIAQVVLRWSLQHGFLPLPKSITPSRIKENTEVFDFQLSAEDMQIIDSLDGVVGKAEDPDTTDF</sequence>
<accession>A0AAW8TYL2</accession>
<dbReference type="PROSITE" id="PS00062">
    <property type="entry name" value="ALDOKETO_REDUCTASE_2"/>
    <property type="match status" value="1"/>
</dbReference>
<evidence type="ECO:0000256" key="6">
    <source>
        <dbReference type="PIRSR" id="PIRSR000097-3"/>
    </source>
</evidence>
<evidence type="ECO:0000256" key="5">
    <source>
        <dbReference type="PIRSR" id="PIRSR000097-2"/>
    </source>
</evidence>
<dbReference type="CDD" id="cd19071">
    <property type="entry name" value="AKR_AKR1-5-like"/>
    <property type="match status" value="1"/>
</dbReference>
<dbReference type="Gene3D" id="3.20.20.100">
    <property type="entry name" value="NADP-dependent oxidoreductase domain"/>
    <property type="match status" value="1"/>
</dbReference>
<reference evidence="8" key="1">
    <citation type="submission" date="2023-03" db="EMBL/GenBank/DDBJ databases">
        <authorList>
            <person name="Shen W."/>
            <person name="Cai J."/>
        </authorList>
    </citation>
    <scope>NUCLEOTIDE SEQUENCE</scope>
    <source>
        <strain evidence="8">B226-2</strain>
    </source>
</reference>
<dbReference type="PROSITE" id="PS00063">
    <property type="entry name" value="ALDOKETO_REDUCTASE_3"/>
    <property type="match status" value="1"/>
</dbReference>
<gene>
    <name evidence="8" type="ORF">P7H43_12695</name>
</gene>
<dbReference type="InterPro" id="IPR018170">
    <property type="entry name" value="Aldo/ket_reductase_CS"/>
</dbReference>
<organism evidence="8 9">
    <name type="scientific">Enterococcus asini</name>
    <dbReference type="NCBI Taxonomy" id="57732"/>
    <lineage>
        <taxon>Bacteria</taxon>
        <taxon>Bacillati</taxon>
        <taxon>Bacillota</taxon>
        <taxon>Bacilli</taxon>
        <taxon>Lactobacillales</taxon>
        <taxon>Enterococcaceae</taxon>
        <taxon>Enterococcus</taxon>
    </lineage>
</organism>
<dbReference type="AlphaFoldDB" id="A0AAW8TYL2"/>
<evidence type="ECO:0000256" key="3">
    <source>
        <dbReference type="ARBA" id="ARBA00023002"/>
    </source>
</evidence>
<comment type="caution">
    <text evidence="8">The sequence shown here is derived from an EMBL/GenBank/DDBJ whole genome shotgun (WGS) entry which is preliminary data.</text>
</comment>
<evidence type="ECO:0000259" key="7">
    <source>
        <dbReference type="Pfam" id="PF00248"/>
    </source>
</evidence>
<dbReference type="PIRSF" id="PIRSF000097">
    <property type="entry name" value="AKR"/>
    <property type="match status" value="1"/>
</dbReference>
<feature type="binding site" evidence="5">
    <location>
        <position position="111"/>
    </location>
    <ligand>
        <name>substrate</name>
    </ligand>
</feature>